<organism evidence="1 2">
    <name type="scientific">Loa loa</name>
    <name type="common">Eye worm</name>
    <name type="synonym">Filaria loa</name>
    <dbReference type="NCBI Taxonomy" id="7209"/>
    <lineage>
        <taxon>Eukaryota</taxon>
        <taxon>Metazoa</taxon>
        <taxon>Ecdysozoa</taxon>
        <taxon>Nematoda</taxon>
        <taxon>Chromadorea</taxon>
        <taxon>Rhabditida</taxon>
        <taxon>Spirurina</taxon>
        <taxon>Spiruromorpha</taxon>
        <taxon>Filarioidea</taxon>
        <taxon>Onchocercidae</taxon>
        <taxon>Loa</taxon>
    </lineage>
</organism>
<gene>
    <name evidence="2" type="primary">LOAG_16217</name>
</gene>
<proteinExistence type="predicted"/>
<dbReference type="Proteomes" id="UP000095285">
    <property type="component" value="Unassembled WGS sequence"/>
</dbReference>
<dbReference type="AlphaFoldDB" id="A0A1I7W2R4"/>
<dbReference type="WBParaSite" id="EN70_8961">
    <property type="protein sequence ID" value="EN70_8961"/>
    <property type="gene ID" value="EN70_8961"/>
</dbReference>
<dbReference type="OrthoDB" id="5789481at2759"/>
<evidence type="ECO:0000313" key="1">
    <source>
        <dbReference type="Proteomes" id="UP000095285"/>
    </source>
</evidence>
<keyword evidence="1" id="KW-1185">Reference proteome</keyword>
<evidence type="ECO:0000313" key="2">
    <source>
        <dbReference type="WBParaSite" id="EN70_8961"/>
    </source>
</evidence>
<protein>
    <submittedName>
        <fullName evidence="2">Uncharacterized protein</fullName>
    </submittedName>
</protein>
<dbReference type="InParanoid" id="A0A1I7W2R4"/>
<reference evidence="1" key="1">
    <citation type="submission" date="2012-04" db="EMBL/GenBank/DDBJ databases">
        <title>The Genome Sequence of Loa loa.</title>
        <authorList>
            <consortium name="The Broad Institute Genome Sequencing Platform"/>
            <consortium name="Broad Institute Genome Sequencing Center for Infectious Disease"/>
            <person name="Nutman T.B."/>
            <person name="Fink D.L."/>
            <person name="Russ C."/>
            <person name="Young S."/>
            <person name="Zeng Q."/>
            <person name="Gargeya S."/>
            <person name="Alvarado L."/>
            <person name="Berlin A."/>
            <person name="Chapman S.B."/>
            <person name="Chen Z."/>
            <person name="Freedman E."/>
            <person name="Gellesch M."/>
            <person name="Goldberg J."/>
            <person name="Griggs A."/>
            <person name="Gujja S."/>
            <person name="Heilman E.R."/>
            <person name="Heiman D."/>
            <person name="Howarth C."/>
            <person name="Mehta T."/>
            <person name="Neiman D."/>
            <person name="Pearson M."/>
            <person name="Roberts A."/>
            <person name="Saif S."/>
            <person name="Shea T."/>
            <person name="Shenoy N."/>
            <person name="Sisk P."/>
            <person name="Stolte C."/>
            <person name="Sykes S."/>
            <person name="White J."/>
            <person name="Yandava C."/>
            <person name="Haas B."/>
            <person name="Henn M.R."/>
            <person name="Nusbaum C."/>
            <person name="Birren B."/>
        </authorList>
    </citation>
    <scope>NUCLEOTIDE SEQUENCE [LARGE SCALE GENOMIC DNA]</scope>
</reference>
<reference evidence="2" key="2">
    <citation type="submission" date="2016-11" db="UniProtKB">
        <authorList>
            <consortium name="WormBaseParasite"/>
        </authorList>
    </citation>
    <scope>IDENTIFICATION</scope>
</reference>
<sequence>VACSKLLRQQNYFRVWYHSGGILRKKPRDGSEGLKYVQIVPEPKCKIEEGKEKNKSIAFVHFTMLRMRLPVTNNTEAIWERIGNATDMQQPKFRSYGK</sequence>
<name>A0A1I7W2R4_LOALO</name>
<accession>A0A1I7W2R4</accession>